<feature type="compositionally biased region" description="Basic residues" evidence="5">
    <location>
        <begin position="554"/>
        <end position="569"/>
    </location>
</feature>
<protein>
    <submittedName>
        <fullName evidence="8">Protein FAR1-RELATED SEQUENCE 5-like</fullName>
    </submittedName>
</protein>
<keyword evidence="1" id="KW-0479">Metal-binding</keyword>
<feature type="domain" description="SWIM-type" evidence="6">
    <location>
        <begin position="378"/>
        <end position="414"/>
    </location>
</feature>
<dbReference type="SMART" id="SM00575">
    <property type="entry name" value="ZnF_PMZ"/>
    <property type="match status" value="1"/>
</dbReference>
<name>A0A6P5RMH9_PRUAV</name>
<evidence type="ECO:0000313" key="7">
    <source>
        <dbReference type="Proteomes" id="UP000515124"/>
    </source>
</evidence>
<dbReference type="Pfam" id="PF10551">
    <property type="entry name" value="MULE"/>
    <property type="match status" value="1"/>
</dbReference>
<accession>A0A6P5RMH9</accession>
<dbReference type="Proteomes" id="UP000515124">
    <property type="component" value="Unplaced"/>
</dbReference>
<keyword evidence="2 4" id="KW-0863">Zinc-finger</keyword>
<dbReference type="AlphaFoldDB" id="A0A6P5RMH9"/>
<dbReference type="GeneID" id="110746267"/>
<evidence type="ECO:0000256" key="3">
    <source>
        <dbReference type="ARBA" id="ARBA00022833"/>
    </source>
</evidence>
<dbReference type="PANTHER" id="PTHR47718">
    <property type="entry name" value="OS01G0519700 PROTEIN"/>
    <property type="match status" value="1"/>
</dbReference>
<keyword evidence="7" id="KW-1185">Reference proteome</keyword>
<dbReference type="PANTHER" id="PTHR47718:SF17">
    <property type="entry name" value="PROTEIN FAR1-RELATED SEQUENCE 5-LIKE"/>
    <property type="match status" value="1"/>
</dbReference>
<sequence>MVSAGIRTSNTYSYLAEEVCGSQNVGFTKIDCYNFVSREKMNLLEAGDAQSLINLFKHKQVEDPMFFYTVQVDQENRMTNFFWRDGRSRLDYECFGDVIVCDTTYRTNRYNMICAPFVGVNHHWHNVLFGCAFLLDEKIPTFRWLFETFLESMGNRKPVTIYTDQCHAMANAISTVFLGTCHRLCTWHISRNATLKLASYYAIPEFKRLFNKCLEGGETESEFEYTWNEMISKFDLADNTWLKTLYQIREKWCPVFSLDTFTVRIKASQRSESMNNVFHHMCTKTMRLTEFVHHYDKQTNGMRSRELEETFRCNQGLPSRAAKKSGLLLHAANVYTRKFFKLFETEVIDSLAVRMRQTGSDGTLQTFELNEEGRKRVHVVQFNSLNFNVLCSCKMFESMGLLCRHALRVLNVKEVTEIPSQYILKRWTKEAKKGWDANEHGESLQVSDKSSVTLRRNSLMRMAYDILSKGAETDNTHRIAMQKLKEMEELIEKYMLKSKTVGTSNEESNGVLNDNTLVDTHRVSGSYDETPVLDPSCVRPKGISNARLKPSFEKRKKKTSLSKKIKQPRKGGSSQTSLHAPNYLSMTMPTTNGRFPSSNQDSNFSWSFSQPNVSFTNMLQDQNYLAHLNQDFFSTGFEQHQDPKE</sequence>
<evidence type="ECO:0000313" key="8">
    <source>
        <dbReference type="RefSeq" id="XP_021802166.1"/>
    </source>
</evidence>
<evidence type="ECO:0000256" key="4">
    <source>
        <dbReference type="PROSITE-ProRule" id="PRU00325"/>
    </source>
</evidence>
<reference evidence="8" key="1">
    <citation type="submission" date="2025-08" db="UniProtKB">
        <authorList>
            <consortium name="RefSeq"/>
        </authorList>
    </citation>
    <scope>IDENTIFICATION</scope>
</reference>
<feature type="compositionally biased region" description="Polar residues" evidence="5">
    <location>
        <begin position="572"/>
        <end position="602"/>
    </location>
</feature>
<dbReference type="InterPro" id="IPR018289">
    <property type="entry name" value="MULE_transposase_dom"/>
</dbReference>
<proteinExistence type="predicted"/>
<dbReference type="InterPro" id="IPR006564">
    <property type="entry name" value="Znf_PMZ"/>
</dbReference>
<evidence type="ECO:0000256" key="2">
    <source>
        <dbReference type="ARBA" id="ARBA00022771"/>
    </source>
</evidence>
<dbReference type="KEGG" id="pavi:110746267"/>
<evidence type="ECO:0000256" key="5">
    <source>
        <dbReference type="SAM" id="MobiDB-lite"/>
    </source>
</evidence>
<evidence type="ECO:0000256" key="1">
    <source>
        <dbReference type="ARBA" id="ARBA00022723"/>
    </source>
</evidence>
<evidence type="ECO:0000259" key="6">
    <source>
        <dbReference type="PROSITE" id="PS50966"/>
    </source>
</evidence>
<organism evidence="7 8">
    <name type="scientific">Prunus avium</name>
    <name type="common">Cherry</name>
    <name type="synonym">Cerasus avium</name>
    <dbReference type="NCBI Taxonomy" id="42229"/>
    <lineage>
        <taxon>Eukaryota</taxon>
        <taxon>Viridiplantae</taxon>
        <taxon>Streptophyta</taxon>
        <taxon>Embryophyta</taxon>
        <taxon>Tracheophyta</taxon>
        <taxon>Spermatophyta</taxon>
        <taxon>Magnoliopsida</taxon>
        <taxon>eudicotyledons</taxon>
        <taxon>Gunneridae</taxon>
        <taxon>Pentapetalae</taxon>
        <taxon>rosids</taxon>
        <taxon>fabids</taxon>
        <taxon>Rosales</taxon>
        <taxon>Rosaceae</taxon>
        <taxon>Amygdaloideae</taxon>
        <taxon>Amygdaleae</taxon>
        <taxon>Prunus</taxon>
    </lineage>
</organism>
<dbReference type="RefSeq" id="XP_021802166.1">
    <property type="nucleotide sequence ID" value="XM_021946474.1"/>
</dbReference>
<feature type="region of interest" description="Disordered" evidence="5">
    <location>
        <begin position="531"/>
        <end position="602"/>
    </location>
</feature>
<dbReference type="Pfam" id="PF04434">
    <property type="entry name" value="SWIM"/>
    <property type="match status" value="1"/>
</dbReference>
<dbReference type="PROSITE" id="PS50966">
    <property type="entry name" value="ZF_SWIM"/>
    <property type="match status" value="1"/>
</dbReference>
<gene>
    <name evidence="8" type="primary">LOC110746267</name>
</gene>
<dbReference type="InterPro" id="IPR007527">
    <property type="entry name" value="Znf_SWIM"/>
</dbReference>
<keyword evidence="3" id="KW-0862">Zinc</keyword>
<dbReference type="GO" id="GO:0008270">
    <property type="term" value="F:zinc ion binding"/>
    <property type="evidence" value="ECO:0007669"/>
    <property type="project" value="UniProtKB-KW"/>
</dbReference>